<name>A0A2N5XYN3_9GAMM</name>
<dbReference type="AlphaFoldDB" id="A0A2N5XYN3"/>
<dbReference type="OrthoDB" id="7053758at2"/>
<gene>
    <name evidence="1" type="ORF">CWI75_16635</name>
</gene>
<keyword evidence="2" id="KW-1185">Reference proteome</keyword>
<evidence type="ECO:0000313" key="2">
    <source>
        <dbReference type="Proteomes" id="UP000234845"/>
    </source>
</evidence>
<evidence type="ECO:0008006" key="3">
    <source>
        <dbReference type="Google" id="ProtNLM"/>
    </source>
</evidence>
<evidence type="ECO:0000313" key="1">
    <source>
        <dbReference type="EMBL" id="PLW81254.1"/>
    </source>
</evidence>
<sequence length="415" mass="47500">MQGANNPIHTEEQREHELLALSYYQHPEIVAAREEVRAFWLQHAAPSATMRSCFDWAFEEVMFGATVWALNQDPLYPRVITISRLPHRLAGESIPGSRWGIDNPDSIYRVIPVNHEYRYLIRGRVAQQRLVENYFTLWGPEMQTLGLLDGKDLVVDSQGHFEITVDASAADGRRNHIQVPPGSHEFYIRDVIANWGSDRANELAIELLEPKPPRPPFGEAENLGRIKTYMQHWAESTTRWNRQAMDGPVNAFEFTIDRDSDGALRNQIYIMGYFHLPDAGTAMVLDINLGGADYFIAPITNIWGTTNEITDRSGCLNRHQSRANPDGTYTFVLSLRDPGVHNWLDPSDLDEGILTLRWAEFAENRPGADLGVRQRLVALDRLQQELRGDHHWLQPGERQQQLAERAQSYAWRLEE</sequence>
<comment type="caution">
    <text evidence="1">The sequence shown here is derived from an EMBL/GenBank/DDBJ whole genome shotgun (WGS) entry which is preliminary data.</text>
</comment>
<protein>
    <recommendedName>
        <fullName evidence="3">DUF1214 domain-containing protein</fullName>
    </recommendedName>
</protein>
<proteinExistence type="predicted"/>
<dbReference type="RefSeq" id="WP_101522652.1">
    <property type="nucleotide sequence ID" value="NZ_PKLZ01000015.1"/>
</dbReference>
<dbReference type="Proteomes" id="UP000234845">
    <property type="component" value="Unassembled WGS sequence"/>
</dbReference>
<organism evidence="1 2">
    <name type="scientific">Kineobactrum sediminis</name>
    <dbReference type="NCBI Taxonomy" id="1905677"/>
    <lineage>
        <taxon>Bacteria</taxon>
        <taxon>Pseudomonadati</taxon>
        <taxon>Pseudomonadota</taxon>
        <taxon>Gammaproteobacteria</taxon>
        <taxon>Cellvibrionales</taxon>
        <taxon>Halieaceae</taxon>
        <taxon>Kineobactrum</taxon>
    </lineage>
</organism>
<accession>A0A2N5XYN3</accession>
<reference evidence="2" key="1">
    <citation type="submission" date="2017-11" db="EMBL/GenBank/DDBJ databases">
        <title>The draft genome sequence of Chromatocurvus sp. F02.</title>
        <authorList>
            <person name="Du Z.-J."/>
            <person name="Chang Y.-Q."/>
        </authorList>
    </citation>
    <scope>NUCLEOTIDE SEQUENCE [LARGE SCALE GENOMIC DNA]</scope>
    <source>
        <strain evidence="2">F02</strain>
    </source>
</reference>
<dbReference type="EMBL" id="PKLZ01000015">
    <property type="protein sequence ID" value="PLW81254.1"/>
    <property type="molecule type" value="Genomic_DNA"/>
</dbReference>